<keyword evidence="1" id="KW-1133">Transmembrane helix</keyword>
<keyword evidence="1" id="KW-0472">Membrane</keyword>
<evidence type="ECO:0000259" key="2">
    <source>
        <dbReference type="PROSITE" id="PS50887"/>
    </source>
</evidence>
<dbReference type="AlphaFoldDB" id="A0A173R1W1"/>
<dbReference type="CDD" id="cd01949">
    <property type="entry name" value="GGDEF"/>
    <property type="match status" value="1"/>
</dbReference>
<dbReference type="InterPro" id="IPR029787">
    <property type="entry name" value="Nucleotide_cyclase"/>
</dbReference>
<evidence type="ECO:0000313" key="4">
    <source>
        <dbReference type="Proteomes" id="UP000095598"/>
    </source>
</evidence>
<dbReference type="InterPro" id="IPR050469">
    <property type="entry name" value="Diguanylate_Cyclase"/>
</dbReference>
<evidence type="ECO:0000313" key="3">
    <source>
        <dbReference type="EMBL" id="CUM71458.1"/>
    </source>
</evidence>
<dbReference type="GO" id="GO:1902201">
    <property type="term" value="P:negative regulation of bacterial-type flagellum-dependent cell motility"/>
    <property type="evidence" value="ECO:0007669"/>
    <property type="project" value="TreeGrafter"/>
</dbReference>
<gene>
    <name evidence="3" type="primary">yfiN_1</name>
    <name evidence="3" type="ORF">ERS852425_00181</name>
</gene>
<dbReference type="PANTHER" id="PTHR45138">
    <property type="entry name" value="REGULATORY COMPONENTS OF SENSORY TRANSDUCTION SYSTEM"/>
    <property type="match status" value="1"/>
</dbReference>
<protein>
    <submittedName>
        <fullName evidence="3">Probable diguanylate cyclase YfiN</fullName>
        <ecNumber evidence="3">2.7.7.65</ecNumber>
    </submittedName>
</protein>
<dbReference type="Proteomes" id="UP000095598">
    <property type="component" value="Unassembled WGS sequence"/>
</dbReference>
<feature type="transmembrane region" description="Helical" evidence="1">
    <location>
        <begin position="12"/>
        <end position="37"/>
    </location>
</feature>
<dbReference type="InterPro" id="IPR043128">
    <property type="entry name" value="Rev_trsase/Diguanyl_cyclase"/>
</dbReference>
<feature type="domain" description="GGDEF" evidence="2">
    <location>
        <begin position="228"/>
        <end position="360"/>
    </location>
</feature>
<dbReference type="NCBIfam" id="TIGR00254">
    <property type="entry name" value="GGDEF"/>
    <property type="match status" value="1"/>
</dbReference>
<feature type="transmembrane region" description="Helical" evidence="1">
    <location>
        <begin position="158"/>
        <end position="180"/>
    </location>
</feature>
<dbReference type="Gene3D" id="3.30.70.270">
    <property type="match status" value="1"/>
</dbReference>
<dbReference type="RefSeq" id="WP_055257551.1">
    <property type="nucleotide sequence ID" value="NZ_CYXT01000001.1"/>
</dbReference>
<dbReference type="GO" id="GO:0005886">
    <property type="term" value="C:plasma membrane"/>
    <property type="evidence" value="ECO:0007669"/>
    <property type="project" value="TreeGrafter"/>
</dbReference>
<name>A0A173R1W1_ANAHA</name>
<dbReference type="PANTHER" id="PTHR45138:SF9">
    <property type="entry name" value="DIGUANYLATE CYCLASE DGCM-RELATED"/>
    <property type="match status" value="1"/>
</dbReference>
<keyword evidence="1" id="KW-0812">Transmembrane</keyword>
<organism evidence="3 4">
    <name type="scientific">Anaerostipes hadrus</name>
    <dbReference type="NCBI Taxonomy" id="649756"/>
    <lineage>
        <taxon>Bacteria</taxon>
        <taxon>Bacillati</taxon>
        <taxon>Bacillota</taxon>
        <taxon>Clostridia</taxon>
        <taxon>Lachnospirales</taxon>
        <taxon>Lachnospiraceae</taxon>
        <taxon>Anaerostipes</taxon>
    </lineage>
</organism>
<dbReference type="GO" id="GO:0052621">
    <property type="term" value="F:diguanylate cyclase activity"/>
    <property type="evidence" value="ECO:0007669"/>
    <property type="project" value="UniProtKB-EC"/>
</dbReference>
<dbReference type="Pfam" id="PF00990">
    <property type="entry name" value="GGDEF"/>
    <property type="match status" value="1"/>
</dbReference>
<keyword evidence="3" id="KW-0548">Nucleotidyltransferase</keyword>
<sequence length="483" mass="56129">MYNKKKKIKHKTLKIFCLLIGMIVTAVFLEAGILYIVNSKNVYKTSKVLLDQTIEIVEKNKQSEVGTVVADIPVYKGIALYVADKETGRIYGATDASKIGVKLDDMGFRKQRKTVAKEKIVSGIIRVDGKKNYYILKKTQKYIVGVTYWIAVDNKSNLIAILIMVVYLSIAAIGILFMVLRLSKVKKKNKEQSVMISSISEMSNIDKMTGCFNRKAYDEDISEIRMDSQFIYVSMDVNGLKIINDRQGHAAGDELICVAASCMKCRFNKYGKVYRMGGDEFAAILFVKREQFEWIRRQFDGDIKYWSCNRIKELSISYGYVSSSECQWDSMKEISDVADIRMYEEKAMYYKKNGVDRQGQPASYVALYRLYTQILRINLEKDRYKIINWEETKNKKKQDSIGALSEWFHNFEDIRLIHSDDLVKYLKKTKIEYLKKQFANKKKFVTITYRRKEGDGYKRITLEIIPEDENSQNTYEGFLYVKE</sequence>
<keyword evidence="3" id="KW-0808">Transferase</keyword>
<dbReference type="GO" id="GO:0043709">
    <property type="term" value="P:cell adhesion involved in single-species biofilm formation"/>
    <property type="evidence" value="ECO:0007669"/>
    <property type="project" value="TreeGrafter"/>
</dbReference>
<dbReference type="InterPro" id="IPR000160">
    <property type="entry name" value="GGDEF_dom"/>
</dbReference>
<dbReference type="SUPFAM" id="SSF55073">
    <property type="entry name" value="Nucleotide cyclase"/>
    <property type="match status" value="1"/>
</dbReference>
<dbReference type="EC" id="2.7.7.65" evidence="3"/>
<dbReference type="EMBL" id="CYXT01000001">
    <property type="protein sequence ID" value="CUM71458.1"/>
    <property type="molecule type" value="Genomic_DNA"/>
</dbReference>
<evidence type="ECO:0000256" key="1">
    <source>
        <dbReference type="SAM" id="Phobius"/>
    </source>
</evidence>
<dbReference type="PROSITE" id="PS50887">
    <property type="entry name" value="GGDEF"/>
    <property type="match status" value="1"/>
</dbReference>
<proteinExistence type="predicted"/>
<dbReference type="SMART" id="SM00267">
    <property type="entry name" value="GGDEF"/>
    <property type="match status" value="1"/>
</dbReference>
<reference evidence="3 4" key="1">
    <citation type="submission" date="2015-09" db="EMBL/GenBank/DDBJ databases">
        <authorList>
            <consortium name="Pathogen Informatics"/>
        </authorList>
    </citation>
    <scope>NUCLEOTIDE SEQUENCE [LARGE SCALE GENOMIC DNA]</scope>
    <source>
        <strain evidence="3 4">2789STDY5608868</strain>
    </source>
</reference>
<accession>A0A173R1W1</accession>